<comment type="caution">
    <text evidence="1">The sequence shown here is derived from an EMBL/GenBank/DDBJ whole genome shotgun (WGS) entry which is preliminary data.</text>
</comment>
<proteinExistence type="predicted"/>
<dbReference type="Proteomes" id="UP000807769">
    <property type="component" value="Unassembled WGS sequence"/>
</dbReference>
<protein>
    <submittedName>
        <fullName evidence="1">Uncharacterized protein</fullName>
    </submittedName>
</protein>
<name>A0A9P7DRD6_9AGAM</name>
<feature type="non-terminal residue" evidence="1">
    <location>
        <position position="1"/>
    </location>
</feature>
<evidence type="ECO:0000313" key="2">
    <source>
        <dbReference type="Proteomes" id="UP000807769"/>
    </source>
</evidence>
<keyword evidence="2" id="KW-1185">Reference proteome</keyword>
<dbReference type="RefSeq" id="XP_041185985.1">
    <property type="nucleotide sequence ID" value="XM_041331964.1"/>
</dbReference>
<accession>A0A9P7DRD6</accession>
<reference evidence="1" key="1">
    <citation type="journal article" date="2020" name="New Phytol.">
        <title>Comparative genomics reveals dynamic genome evolution in host specialist ectomycorrhizal fungi.</title>
        <authorList>
            <person name="Lofgren L.A."/>
            <person name="Nguyen N.H."/>
            <person name="Vilgalys R."/>
            <person name="Ruytinx J."/>
            <person name="Liao H.L."/>
            <person name="Branco S."/>
            <person name="Kuo A."/>
            <person name="LaButti K."/>
            <person name="Lipzen A."/>
            <person name="Andreopoulos W."/>
            <person name="Pangilinan J."/>
            <person name="Riley R."/>
            <person name="Hundley H."/>
            <person name="Na H."/>
            <person name="Barry K."/>
            <person name="Grigoriev I.V."/>
            <person name="Stajich J.E."/>
            <person name="Kennedy P.G."/>
        </authorList>
    </citation>
    <scope>NUCLEOTIDE SEQUENCE</scope>
    <source>
        <strain evidence="1">MN1</strain>
    </source>
</reference>
<dbReference type="EMBL" id="JABBWG010000103">
    <property type="protein sequence ID" value="KAG1801090.1"/>
    <property type="molecule type" value="Genomic_DNA"/>
</dbReference>
<dbReference type="AlphaFoldDB" id="A0A9P7DRD6"/>
<sequence length="59" mass="6858">PRVAAADIGVGEDWSYLNERRQRVRKEEVERDLKWMWTLEAAKREAAREALQLSAPASF</sequence>
<evidence type="ECO:0000313" key="1">
    <source>
        <dbReference type="EMBL" id="KAG1801090.1"/>
    </source>
</evidence>
<organism evidence="1 2">
    <name type="scientific">Suillus subaureus</name>
    <dbReference type="NCBI Taxonomy" id="48587"/>
    <lineage>
        <taxon>Eukaryota</taxon>
        <taxon>Fungi</taxon>
        <taxon>Dikarya</taxon>
        <taxon>Basidiomycota</taxon>
        <taxon>Agaricomycotina</taxon>
        <taxon>Agaricomycetes</taxon>
        <taxon>Agaricomycetidae</taxon>
        <taxon>Boletales</taxon>
        <taxon>Suillineae</taxon>
        <taxon>Suillaceae</taxon>
        <taxon>Suillus</taxon>
    </lineage>
</organism>
<gene>
    <name evidence="1" type="ORF">BJ212DRAFT_1286907</name>
</gene>
<dbReference type="GeneID" id="64625981"/>